<dbReference type="InterPro" id="IPR010439">
    <property type="entry name" value="MUN_dom"/>
</dbReference>
<dbReference type="InterPro" id="IPR014770">
    <property type="entry name" value="Munc13_1"/>
</dbReference>
<feature type="compositionally biased region" description="Low complexity" evidence="1">
    <location>
        <begin position="257"/>
        <end position="272"/>
    </location>
</feature>
<feature type="domain" description="C2" evidence="2">
    <location>
        <begin position="185"/>
        <end position="354"/>
    </location>
</feature>
<name>A0AAD5XA12_9FUNG</name>
<dbReference type="Gene3D" id="1.10.357.50">
    <property type="match status" value="1"/>
</dbReference>
<dbReference type="Gene3D" id="1.20.58.1100">
    <property type="match status" value="1"/>
</dbReference>
<reference evidence="5" key="1">
    <citation type="submission" date="2020-05" db="EMBL/GenBank/DDBJ databases">
        <title>Phylogenomic resolution of chytrid fungi.</title>
        <authorList>
            <person name="Stajich J.E."/>
            <person name="Amses K."/>
            <person name="Simmons R."/>
            <person name="Seto K."/>
            <person name="Myers J."/>
            <person name="Bonds A."/>
            <person name="Quandt C.A."/>
            <person name="Barry K."/>
            <person name="Liu P."/>
            <person name="Grigoriev I."/>
            <person name="Longcore J.E."/>
            <person name="James T.Y."/>
        </authorList>
    </citation>
    <scope>NUCLEOTIDE SEQUENCE</scope>
    <source>
        <strain evidence="5">JEL0513</strain>
    </source>
</reference>
<dbReference type="PROSITE" id="PS51259">
    <property type="entry name" value="MHD2"/>
    <property type="match status" value="1"/>
</dbReference>
<dbReference type="SMART" id="SM00239">
    <property type="entry name" value="C2"/>
    <property type="match status" value="1"/>
</dbReference>
<evidence type="ECO:0000259" key="3">
    <source>
        <dbReference type="PROSITE" id="PS51258"/>
    </source>
</evidence>
<protein>
    <recommendedName>
        <fullName evidence="7">C2 domain-containing protein</fullName>
    </recommendedName>
</protein>
<evidence type="ECO:0000256" key="1">
    <source>
        <dbReference type="SAM" id="MobiDB-lite"/>
    </source>
</evidence>
<dbReference type="SUPFAM" id="SSF49562">
    <property type="entry name" value="C2 domain (Calcium/lipid-binding domain, CaLB)"/>
    <property type="match status" value="1"/>
</dbReference>
<dbReference type="PANTHER" id="PTHR47263">
    <property type="entry name" value="ADENYLATE CYCLASE ACTIVATION PROTEIN GIT1"/>
    <property type="match status" value="1"/>
</dbReference>
<dbReference type="PROSITE" id="PS51258">
    <property type="entry name" value="MHD1"/>
    <property type="match status" value="1"/>
</dbReference>
<gene>
    <name evidence="5" type="ORF">HK100_008683</name>
</gene>
<comment type="caution">
    <text evidence="5">The sequence shown here is derived from an EMBL/GenBank/DDBJ whole genome shotgun (WGS) entry which is preliminary data.</text>
</comment>
<dbReference type="Gene3D" id="2.60.40.150">
    <property type="entry name" value="C2 domain"/>
    <property type="match status" value="1"/>
</dbReference>
<keyword evidence="6" id="KW-1185">Reference proteome</keyword>
<evidence type="ECO:0000313" key="5">
    <source>
        <dbReference type="EMBL" id="KAJ3086493.1"/>
    </source>
</evidence>
<feature type="domain" description="MHD1" evidence="3">
    <location>
        <begin position="1"/>
        <end position="102"/>
    </location>
</feature>
<organism evidence="5 6">
    <name type="scientific">Physocladia obscura</name>
    <dbReference type="NCBI Taxonomy" id="109957"/>
    <lineage>
        <taxon>Eukaryota</taxon>
        <taxon>Fungi</taxon>
        <taxon>Fungi incertae sedis</taxon>
        <taxon>Chytridiomycota</taxon>
        <taxon>Chytridiomycota incertae sedis</taxon>
        <taxon>Chytridiomycetes</taxon>
        <taxon>Chytridiales</taxon>
        <taxon>Chytriomycetaceae</taxon>
        <taxon>Physocladia</taxon>
    </lineage>
</organism>
<dbReference type="InterPro" id="IPR014772">
    <property type="entry name" value="Munc13_dom-2"/>
</dbReference>
<dbReference type="EMBL" id="JADGJH010004266">
    <property type="protein sequence ID" value="KAJ3086493.1"/>
    <property type="molecule type" value="Genomic_DNA"/>
</dbReference>
<feature type="region of interest" description="Disordered" evidence="1">
    <location>
        <begin position="249"/>
        <end position="272"/>
    </location>
</feature>
<evidence type="ECO:0008006" key="7">
    <source>
        <dbReference type="Google" id="ProtNLM"/>
    </source>
</evidence>
<dbReference type="Pfam" id="PF06292">
    <property type="entry name" value="MUN"/>
    <property type="match status" value="1"/>
</dbReference>
<feature type="domain" description="MHD2" evidence="4">
    <location>
        <begin position="458"/>
        <end position="577"/>
    </location>
</feature>
<dbReference type="AlphaFoldDB" id="A0AAD5XA12"/>
<dbReference type="InterPro" id="IPR000008">
    <property type="entry name" value="C2_dom"/>
</dbReference>
<dbReference type="Proteomes" id="UP001211907">
    <property type="component" value="Unassembled WGS sequence"/>
</dbReference>
<dbReference type="InterPro" id="IPR052811">
    <property type="entry name" value="Glucose_resp_signaling"/>
</dbReference>
<dbReference type="PROSITE" id="PS50004">
    <property type="entry name" value="C2"/>
    <property type="match status" value="1"/>
</dbReference>
<evidence type="ECO:0000313" key="6">
    <source>
        <dbReference type="Proteomes" id="UP001211907"/>
    </source>
</evidence>
<accession>A0AAD5XA12</accession>
<evidence type="ECO:0000259" key="2">
    <source>
        <dbReference type="PROSITE" id="PS50004"/>
    </source>
</evidence>
<sequence length="628" mass="70504">MHINPEKIFSQFILNWLDYMGTKTIEWIANAIRADSFEPINDDFEGEELPHSSSVMDIFTAINHELSFIIDLQWSNAVQSAGFYQKFSKTIYTAIEQYCDVIGNGELKPIPNAGKWVDMIKVGSKKKKGPTDIASESCVKLCNIEFALSKLEELTKIMNVAAVTTVTKNYRATIAPALKEKAAKEKGKSPAAAANDDENSVSGGFKIQIMYAENIKPVTNTGLANGYVTIKVPEGTVVPVPDPLDITGANAGADENGATVGPSTPATPTTPSIVQQPTILKGANCEMARTRVISESINPHWDEEFTMILPPISRLDVSVMSKNLITFDPVCGKASLDFSSKSRLKKKLADHQTHDIFLELEPQGRVLMRLTLDGEEEDVQFWFRRAREKLGRTRNDFVRSLCARISPYCREVLVKAVKEEEATTVPQGYLGVFKQTQYTNVTAKGAAVDKSITSREADDILAPLTDYLNKNLDTLFSGLSSKMATEVIKKIWEDSLLAIEGCLIPQLYGPIEKERRVLNKRQVSVLNWALDILKQFFHADGAELGLPIKTLETRKYIHDAKLIDVYFRELKKLKSDYELSLIQGREKEYLLRLIRVRIEKEDGLTNIERDEGRKWFEVQLVNRKEKTK</sequence>
<dbReference type="InterPro" id="IPR035892">
    <property type="entry name" value="C2_domain_sf"/>
</dbReference>
<dbReference type="Pfam" id="PF00168">
    <property type="entry name" value="C2"/>
    <property type="match status" value="1"/>
</dbReference>
<proteinExistence type="predicted"/>
<evidence type="ECO:0000259" key="4">
    <source>
        <dbReference type="PROSITE" id="PS51259"/>
    </source>
</evidence>
<dbReference type="PANTHER" id="PTHR47263:SF1">
    <property type="entry name" value="C2 DOMAIN PROTEIN (AFU_ORTHOLOGUE AFUA_7G02350)"/>
    <property type="match status" value="1"/>
</dbReference>